<accession>A0A9P9YFA2</accession>
<proteinExistence type="predicted"/>
<protein>
    <submittedName>
        <fullName evidence="2">Uncharacterized protein</fullName>
    </submittedName>
</protein>
<organism evidence="2 3">
    <name type="scientific">Drosophila gunungcola</name>
    <name type="common">fruit fly</name>
    <dbReference type="NCBI Taxonomy" id="103775"/>
    <lineage>
        <taxon>Eukaryota</taxon>
        <taxon>Metazoa</taxon>
        <taxon>Ecdysozoa</taxon>
        <taxon>Arthropoda</taxon>
        <taxon>Hexapoda</taxon>
        <taxon>Insecta</taxon>
        <taxon>Pterygota</taxon>
        <taxon>Neoptera</taxon>
        <taxon>Endopterygota</taxon>
        <taxon>Diptera</taxon>
        <taxon>Brachycera</taxon>
        <taxon>Muscomorpha</taxon>
        <taxon>Ephydroidea</taxon>
        <taxon>Drosophilidae</taxon>
        <taxon>Drosophila</taxon>
        <taxon>Sophophora</taxon>
    </lineage>
</organism>
<dbReference type="AlphaFoldDB" id="A0A9P9YFA2"/>
<gene>
    <name evidence="2" type="ORF">M5D96_011323</name>
</gene>
<sequence>MTNALDLEQAASASSADYRGEGWSAVGLIRGTFSAVAVRVFLPPKPKPQPPTPNRQPFDLCRWQKHAASTALPTNGTSAMGFRGSGLGLGHSNTRIPNPIQLRRNAERSRKKPALSGKQVRIVGI</sequence>
<comment type="caution">
    <text evidence="2">The sequence shown here is derived from an EMBL/GenBank/DDBJ whole genome shotgun (WGS) entry which is preliminary data.</text>
</comment>
<evidence type="ECO:0000256" key="1">
    <source>
        <dbReference type="SAM" id="MobiDB-lite"/>
    </source>
</evidence>
<dbReference type="Proteomes" id="UP001059596">
    <property type="component" value="Unassembled WGS sequence"/>
</dbReference>
<reference evidence="2" key="1">
    <citation type="journal article" date="2023" name="Genome Biol. Evol.">
        <title>Long-read-based Genome Assembly of Drosophila gunungcola Reveals Fewer Chemosensory Genes in Flower-breeding Species.</title>
        <authorList>
            <person name="Negi A."/>
            <person name="Liao B.Y."/>
            <person name="Yeh S.D."/>
        </authorList>
    </citation>
    <scope>NUCLEOTIDE SEQUENCE</scope>
    <source>
        <strain evidence="2">Sukarami</strain>
    </source>
</reference>
<name>A0A9P9YFA2_9MUSC</name>
<keyword evidence="3" id="KW-1185">Reference proteome</keyword>
<evidence type="ECO:0000313" key="2">
    <source>
        <dbReference type="EMBL" id="KAI8035892.1"/>
    </source>
</evidence>
<dbReference type="EMBL" id="JAMKOV010000028">
    <property type="protein sequence ID" value="KAI8035892.1"/>
    <property type="molecule type" value="Genomic_DNA"/>
</dbReference>
<feature type="region of interest" description="Disordered" evidence="1">
    <location>
        <begin position="72"/>
        <end position="97"/>
    </location>
</feature>
<evidence type="ECO:0000313" key="3">
    <source>
        <dbReference type="Proteomes" id="UP001059596"/>
    </source>
</evidence>